<evidence type="ECO:0000313" key="2">
    <source>
        <dbReference type="Proteomes" id="UP000828390"/>
    </source>
</evidence>
<accession>A0A9D4BX55</accession>
<evidence type="ECO:0000313" key="1">
    <source>
        <dbReference type="EMBL" id="KAH3710688.1"/>
    </source>
</evidence>
<dbReference type="AlphaFoldDB" id="A0A9D4BX55"/>
<proteinExistence type="predicted"/>
<sequence>MRPTALSILSMVEVILVKPRSTSLMPLVFRSIASATFANQASRMEAMALNSSVWFASDGLTSSVCTPTYVMFLVSGGDEGKAVSSSRKRVSAKWNPGETCLSVGPATGVRNTFTGVCNTSAVDVAQYASAELFGFGARAFRVIELVVLAGEFIMTGGLDSCGGWSTAGELKAIADGLNGCCGCATAALDVWRCVPLESRLPIPGLQGSYSCTFL</sequence>
<dbReference type="Proteomes" id="UP000828390">
    <property type="component" value="Unassembled WGS sequence"/>
</dbReference>
<dbReference type="EMBL" id="JAIWYP010000014">
    <property type="protein sequence ID" value="KAH3710688.1"/>
    <property type="molecule type" value="Genomic_DNA"/>
</dbReference>
<reference evidence="1" key="1">
    <citation type="journal article" date="2019" name="bioRxiv">
        <title>The Genome of the Zebra Mussel, Dreissena polymorpha: A Resource for Invasive Species Research.</title>
        <authorList>
            <person name="McCartney M.A."/>
            <person name="Auch B."/>
            <person name="Kono T."/>
            <person name="Mallez S."/>
            <person name="Zhang Y."/>
            <person name="Obille A."/>
            <person name="Becker A."/>
            <person name="Abrahante J.E."/>
            <person name="Garbe J."/>
            <person name="Badalamenti J.P."/>
            <person name="Herman A."/>
            <person name="Mangelson H."/>
            <person name="Liachko I."/>
            <person name="Sullivan S."/>
            <person name="Sone E.D."/>
            <person name="Koren S."/>
            <person name="Silverstein K.A.T."/>
            <person name="Beckman K.B."/>
            <person name="Gohl D.M."/>
        </authorList>
    </citation>
    <scope>NUCLEOTIDE SEQUENCE</scope>
    <source>
        <strain evidence="1">Duluth1</strain>
        <tissue evidence="1">Whole animal</tissue>
    </source>
</reference>
<reference evidence="1" key="2">
    <citation type="submission" date="2020-11" db="EMBL/GenBank/DDBJ databases">
        <authorList>
            <person name="McCartney M.A."/>
            <person name="Auch B."/>
            <person name="Kono T."/>
            <person name="Mallez S."/>
            <person name="Becker A."/>
            <person name="Gohl D.M."/>
            <person name="Silverstein K.A.T."/>
            <person name="Koren S."/>
            <person name="Bechman K.B."/>
            <person name="Herman A."/>
            <person name="Abrahante J.E."/>
            <person name="Garbe J."/>
        </authorList>
    </citation>
    <scope>NUCLEOTIDE SEQUENCE</scope>
    <source>
        <strain evidence="1">Duluth1</strain>
        <tissue evidence="1">Whole animal</tissue>
    </source>
</reference>
<protein>
    <submittedName>
        <fullName evidence="1">Uncharacterized protein</fullName>
    </submittedName>
</protein>
<organism evidence="1 2">
    <name type="scientific">Dreissena polymorpha</name>
    <name type="common">Zebra mussel</name>
    <name type="synonym">Mytilus polymorpha</name>
    <dbReference type="NCBI Taxonomy" id="45954"/>
    <lineage>
        <taxon>Eukaryota</taxon>
        <taxon>Metazoa</taxon>
        <taxon>Spiralia</taxon>
        <taxon>Lophotrochozoa</taxon>
        <taxon>Mollusca</taxon>
        <taxon>Bivalvia</taxon>
        <taxon>Autobranchia</taxon>
        <taxon>Heteroconchia</taxon>
        <taxon>Euheterodonta</taxon>
        <taxon>Imparidentia</taxon>
        <taxon>Neoheterodontei</taxon>
        <taxon>Myida</taxon>
        <taxon>Dreissenoidea</taxon>
        <taxon>Dreissenidae</taxon>
        <taxon>Dreissena</taxon>
    </lineage>
</organism>
<gene>
    <name evidence="1" type="ORF">DPMN_070180</name>
</gene>
<comment type="caution">
    <text evidence="1">The sequence shown here is derived from an EMBL/GenBank/DDBJ whole genome shotgun (WGS) entry which is preliminary data.</text>
</comment>
<keyword evidence="2" id="KW-1185">Reference proteome</keyword>
<name>A0A9D4BX55_DREPO</name>